<dbReference type="AlphaFoldDB" id="A0A485M507"/>
<sequence>MSNFAQTHTRISTLYLLNEDIPRMELELLQHSKWKKAVLIIPLLASEYTHPENRPVFENIVRHLASANYLSQIIFGLDQAGEDEARELAGILNRYNVQNYLIQHNDGPGFSSIFSKLSDAGFHIDQPGKGRNMFMSFGIALAMGAHSIGLVDADIRTFQREQLDRLFYPVQVLNYQFSKAFYARIKDGMFYGRVKRLLLDPLLIALKRKFTDTQEEKVLRLVDFLLNFNYQLSGEVVFDAQLLKRMQFATNWGVEIFTLIEVYRKATTCAQVEISRQPFDHKHQPVSEDDRTKGLYRMGIDIVSTLLAALVVEEGLAISEHFIRDLTTTYLSVADDLIKMYADNAAFCGLTYDTNLEEAMVDNVFKNVILFAGDQLLSPAFMARRFSSYVTEHEEFKPFIDQGLLSVIEKTSQNLGAEIYETPRTVSWERVMRKLPTLINEIIDVVESEKKLYR</sequence>
<gene>
    <name evidence="1" type="primary">gpgS</name>
    <name evidence="1" type="ORF">SCFA_660071</name>
</gene>
<evidence type="ECO:0000313" key="1">
    <source>
        <dbReference type="EMBL" id="VFU17441.1"/>
    </source>
</evidence>
<keyword evidence="1" id="KW-0808">Transferase</keyword>
<reference evidence="1" key="1">
    <citation type="submission" date="2019-03" db="EMBL/GenBank/DDBJ databases">
        <authorList>
            <person name="Hao L."/>
        </authorList>
    </citation>
    <scope>NUCLEOTIDE SEQUENCE</scope>
</reference>
<protein>
    <submittedName>
        <fullName evidence="1">Glucosyl-3-phosphoglycerate synthase</fullName>
        <ecNumber evidence="1">2.4.1.266</ecNumber>
    </submittedName>
</protein>
<dbReference type="EC" id="2.4.1.266" evidence="1"/>
<dbReference type="GO" id="GO:0016757">
    <property type="term" value="F:glycosyltransferase activity"/>
    <property type="evidence" value="ECO:0007669"/>
    <property type="project" value="UniProtKB-KW"/>
</dbReference>
<organism evidence="1">
    <name type="scientific">anaerobic digester metagenome</name>
    <dbReference type="NCBI Taxonomy" id="1263854"/>
    <lineage>
        <taxon>unclassified sequences</taxon>
        <taxon>metagenomes</taxon>
        <taxon>ecological metagenomes</taxon>
    </lineage>
</organism>
<dbReference type="Gene3D" id="3.90.550.10">
    <property type="entry name" value="Spore Coat Polysaccharide Biosynthesis Protein SpsA, Chain A"/>
    <property type="match status" value="1"/>
</dbReference>
<dbReference type="EMBL" id="CAADRM010000132">
    <property type="protein sequence ID" value="VFU17441.1"/>
    <property type="molecule type" value="Genomic_DNA"/>
</dbReference>
<dbReference type="SUPFAM" id="SSF53448">
    <property type="entry name" value="Nucleotide-diphospho-sugar transferases"/>
    <property type="match status" value="1"/>
</dbReference>
<proteinExistence type="predicted"/>
<name>A0A485M507_9ZZZZ</name>
<keyword evidence="1" id="KW-0328">Glycosyltransferase</keyword>
<accession>A0A485M507</accession>
<dbReference type="InterPro" id="IPR029044">
    <property type="entry name" value="Nucleotide-diphossugar_trans"/>
</dbReference>